<dbReference type="KEGG" id="svp:Pan189_21450"/>
<name>A0A517R1P7_9PLAN</name>
<keyword evidence="3" id="KW-1185">Reference proteome</keyword>
<organism evidence="2 3">
    <name type="scientific">Stratiformator vulcanicus</name>
    <dbReference type="NCBI Taxonomy" id="2527980"/>
    <lineage>
        <taxon>Bacteria</taxon>
        <taxon>Pseudomonadati</taxon>
        <taxon>Planctomycetota</taxon>
        <taxon>Planctomycetia</taxon>
        <taxon>Planctomycetales</taxon>
        <taxon>Planctomycetaceae</taxon>
        <taxon>Stratiformator</taxon>
    </lineage>
</organism>
<dbReference type="EMBL" id="CP036268">
    <property type="protein sequence ID" value="QDT37763.1"/>
    <property type="molecule type" value="Genomic_DNA"/>
</dbReference>
<protein>
    <submittedName>
        <fullName evidence="2">Uncharacterized protein</fullName>
    </submittedName>
</protein>
<accession>A0A517R1P7</accession>
<gene>
    <name evidence="2" type="ORF">Pan189_21450</name>
</gene>
<dbReference type="RefSeq" id="WP_145363852.1">
    <property type="nucleotide sequence ID" value="NZ_CP036268.1"/>
</dbReference>
<reference evidence="2 3" key="1">
    <citation type="submission" date="2019-02" db="EMBL/GenBank/DDBJ databases">
        <title>Deep-cultivation of Planctomycetes and their phenomic and genomic characterization uncovers novel biology.</title>
        <authorList>
            <person name="Wiegand S."/>
            <person name="Jogler M."/>
            <person name="Boedeker C."/>
            <person name="Pinto D."/>
            <person name="Vollmers J."/>
            <person name="Rivas-Marin E."/>
            <person name="Kohn T."/>
            <person name="Peeters S.H."/>
            <person name="Heuer A."/>
            <person name="Rast P."/>
            <person name="Oberbeckmann S."/>
            <person name="Bunk B."/>
            <person name="Jeske O."/>
            <person name="Meyerdierks A."/>
            <person name="Storesund J.E."/>
            <person name="Kallscheuer N."/>
            <person name="Luecker S."/>
            <person name="Lage O.M."/>
            <person name="Pohl T."/>
            <person name="Merkel B.J."/>
            <person name="Hornburger P."/>
            <person name="Mueller R.-W."/>
            <person name="Bruemmer F."/>
            <person name="Labrenz M."/>
            <person name="Spormann A.M."/>
            <person name="Op den Camp H."/>
            <person name="Overmann J."/>
            <person name="Amann R."/>
            <person name="Jetten M.S.M."/>
            <person name="Mascher T."/>
            <person name="Medema M.H."/>
            <person name="Devos D.P."/>
            <person name="Kaster A.-K."/>
            <person name="Ovreas L."/>
            <person name="Rohde M."/>
            <person name="Galperin M.Y."/>
            <person name="Jogler C."/>
        </authorList>
    </citation>
    <scope>NUCLEOTIDE SEQUENCE [LARGE SCALE GENOMIC DNA]</scope>
    <source>
        <strain evidence="2 3">Pan189</strain>
    </source>
</reference>
<evidence type="ECO:0000313" key="3">
    <source>
        <dbReference type="Proteomes" id="UP000317318"/>
    </source>
</evidence>
<keyword evidence="1" id="KW-0175">Coiled coil</keyword>
<evidence type="ECO:0000256" key="1">
    <source>
        <dbReference type="SAM" id="Coils"/>
    </source>
</evidence>
<proteinExistence type="predicted"/>
<dbReference type="InterPro" id="IPR042094">
    <property type="entry name" value="T2SS_GspF_sf"/>
</dbReference>
<dbReference type="OrthoDB" id="251009at2"/>
<dbReference type="Proteomes" id="UP000317318">
    <property type="component" value="Chromosome"/>
</dbReference>
<sequence>MLPREEYVEQQHFFREFRRRLKQNVPTQEILDQLKEEALATTNLPMAIDFLRTEVIHSGRLSDAAARIPHYFTPFQTFLLASSEEDRTKFDQRVALAMMERLAKYMAKKPKTAGVFIYQFECVARNRLGYDHALRAIEADPIFDENWKTFIATVRRNVGTVEFSDMIYARSQRFLDDRARRSGEEPAKQEPLFDRDEGRIAYANRGKDPLYMFAALQRQLGYPRVPRPTIKPSTPVFHPALEERLQRIEKRMKLIEAEQREELDLSKFYKPPPEGG</sequence>
<dbReference type="Gene3D" id="1.20.81.30">
    <property type="entry name" value="Type II secretion system (T2SS), domain F"/>
    <property type="match status" value="1"/>
</dbReference>
<evidence type="ECO:0000313" key="2">
    <source>
        <dbReference type="EMBL" id="QDT37763.1"/>
    </source>
</evidence>
<dbReference type="AlphaFoldDB" id="A0A517R1P7"/>
<feature type="coiled-coil region" evidence="1">
    <location>
        <begin position="238"/>
        <end position="265"/>
    </location>
</feature>